<evidence type="ECO:0000313" key="3">
    <source>
        <dbReference type="Proteomes" id="UP000054937"/>
    </source>
</evidence>
<name>A0A0V0R0M5_PSEPJ</name>
<accession>A0A0V0R0M5</accession>
<evidence type="ECO:0000313" key="2">
    <source>
        <dbReference type="EMBL" id="KRX08102.1"/>
    </source>
</evidence>
<dbReference type="Proteomes" id="UP000054937">
    <property type="component" value="Unassembled WGS sequence"/>
</dbReference>
<proteinExistence type="predicted"/>
<protein>
    <submittedName>
        <fullName evidence="2">Uncharacterized protein</fullName>
    </submittedName>
</protein>
<dbReference type="InParanoid" id="A0A0V0R0M5"/>
<keyword evidence="3" id="KW-1185">Reference proteome</keyword>
<dbReference type="EMBL" id="LDAU01000073">
    <property type="protein sequence ID" value="KRX08102.1"/>
    <property type="molecule type" value="Genomic_DNA"/>
</dbReference>
<feature type="region of interest" description="Disordered" evidence="1">
    <location>
        <begin position="1"/>
        <end position="28"/>
    </location>
</feature>
<organism evidence="2 3">
    <name type="scientific">Pseudocohnilembus persalinus</name>
    <name type="common">Ciliate</name>
    <dbReference type="NCBI Taxonomy" id="266149"/>
    <lineage>
        <taxon>Eukaryota</taxon>
        <taxon>Sar</taxon>
        <taxon>Alveolata</taxon>
        <taxon>Ciliophora</taxon>
        <taxon>Intramacronucleata</taxon>
        <taxon>Oligohymenophorea</taxon>
        <taxon>Scuticociliatia</taxon>
        <taxon>Philasterida</taxon>
        <taxon>Pseudocohnilembidae</taxon>
        <taxon>Pseudocohnilembus</taxon>
    </lineage>
</organism>
<sequence length="375" mass="44469">MEEKGEVESLNNIDQSSNQQPEQQTGGGAFYQCGVKNCTKQFAGKKKEETVRQELYPHIRDVHQDVFDLFDKKNMQQSEIMKQMARNYLKKSRREQKKNYYCKICPKNDSDEPPRFSQVENVHQRSGLEAHVKRQHPEFWETEEQKELQKLDYIKWMNQWCGYDGPAKTKGGRPNKKFIIEKYNQDKEESKTEYQLDESDEELFKNIGIDVQKNKQIGLEEFSKHLEISHELFNHKGEIEKLSEPQIPYNEEHLLSLFQLDEQQTIKFCNSSNNQYKNSQQIILKIQTFLYQKENLLHLLRNQKCEDENSYPVNCQSKISEVIRVCLEKTAIDIRQNGQILQDQSEQTQKIIQTFESVILSFVDFYESLKQQDIE</sequence>
<comment type="caution">
    <text evidence="2">The sequence shown here is derived from an EMBL/GenBank/DDBJ whole genome shotgun (WGS) entry which is preliminary data.</text>
</comment>
<feature type="compositionally biased region" description="Polar residues" evidence="1">
    <location>
        <begin position="9"/>
        <end position="24"/>
    </location>
</feature>
<reference evidence="2 3" key="1">
    <citation type="journal article" date="2015" name="Sci. Rep.">
        <title>Genome of the facultative scuticociliatosis pathogen Pseudocohnilembus persalinus provides insight into its virulence through horizontal gene transfer.</title>
        <authorList>
            <person name="Xiong J."/>
            <person name="Wang G."/>
            <person name="Cheng J."/>
            <person name="Tian M."/>
            <person name="Pan X."/>
            <person name="Warren A."/>
            <person name="Jiang C."/>
            <person name="Yuan D."/>
            <person name="Miao W."/>
        </authorList>
    </citation>
    <scope>NUCLEOTIDE SEQUENCE [LARGE SCALE GENOMIC DNA]</scope>
    <source>
        <strain evidence="2">36N120E</strain>
    </source>
</reference>
<evidence type="ECO:0000256" key="1">
    <source>
        <dbReference type="SAM" id="MobiDB-lite"/>
    </source>
</evidence>
<gene>
    <name evidence="2" type="ORF">PPERSA_01647</name>
</gene>
<dbReference type="AlphaFoldDB" id="A0A0V0R0M5"/>